<sequence length="191" mass="19998">MPGSNYIEAGSLTVENTGIPTIDYLKPGSTTTDPIRSNSTEPLVAEGDYAFSVNSTNAFAISYAGGNVTITKGTALGTFSRPTEFANFNFELITLSRVSASSSSWSLRMKALAHADADNECERCPTTSGGSWSLSDEGSSVHELHMSSCCPPAGTSPPTKAAGDVETHPPAAGTPHMRVPGDHFQHNTSLT</sequence>
<protein>
    <submittedName>
        <fullName evidence="2">Uncharacterized protein</fullName>
    </submittedName>
</protein>
<reference evidence="3" key="1">
    <citation type="journal article" date="2014" name="Proc. Natl. Acad. Sci. U.S.A.">
        <title>Extensive sampling of basidiomycete genomes demonstrates inadequacy of the white-rot/brown-rot paradigm for wood decay fungi.</title>
        <authorList>
            <person name="Riley R."/>
            <person name="Salamov A.A."/>
            <person name="Brown D.W."/>
            <person name="Nagy L.G."/>
            <person name="Floudas D."/>
            <person name="Held B.W."/>
            <person name="Levasseur A."/>
            <person name="Lombard V."/>
            <person name="Morin E."/>
            <person name="Otillar R."/>
            <person name="Lindquist E.A."/>
            <person name="Sun H."/>
            <person name="LaButti K.M."/>
            <person name="Schmutz J."/>
            <person name="Jabbour D."/>
            <person name="Luo H."/>
            <person name="Baker S.E."/>
            <person name="Pisabarro A.G."/>
            <person name="Walton J.D."/>
            <person name="Blanchette R.A."/>
            <person name="Henrissat B."/>
            <person name="Martin F."/>
            <person name="Cullen D."/>
            <person name="Hibbett D.S."/>
            <person name="Grigoriev I.V."/>
        </authorList>
    </citation>
    <scope>NUCLEOTIDE SEQUENCE [LARGE SCALE GENOMIC DNA]</scope>
    <source>
        <strain evidence="3">CBS 339.88</strain>
    </source>
</reference>
<dbReference type="EMBL" id="KL142416">
    <property type="protein sequence ID" value="KDR67243.1"/>
    <property type="molecule type" value="Genomic_DNA"/>
</dbReference>
<name>A0A067SKE0_GALM3</name>
<dbReference type="AlphaFoldDB" id="A0A067SKE0"/>
<feature type="region of interest" description="Disordered" evidence="1">
    <location>
        <begin position="143"/>
        <end position="191"/>
    </location>
</feature>
<evidence type="ECO:0000313" key="3">
    <source>
        <dbReference type="Proteomes" id="UP000027222"/>
    </source>
</evidence>
<accession>A0A067SKE0</accession>
<evidence type="ECO:0000313" key="2">
    <source>
        <dbReference type="EMBL" id="KDR67243.1"/>
    </source>
</evidence>
<organism evidence="2 3">
    <name type="scientific">Galerina marginata (strain CBS 339.88)</name>
    <dbReference type="NCBI Taxonomy" id="685588"/>
    <lineage>
        <taxon>Eukaryota</taxon>
        <taxon>Fungi</taxon>
        <taxon>Dikarya</taxon>
        <taxon>Basidiomycota</taxon>
        <taxon>Agaricomycotina</taxon>
        <taxon>Agaricomycetes</taxon>
        <taxon>Agaricomycetidae</taxon>
        <taxon>Agaricales</taxon>
        <taxon>Agaricineae</taxon>
        <taxon>Strophariaceae</taxon>
        <taxon>Galerina</taxon>
    </lineage>
</organism>
<dbReference type="HOGENOM" id="CLU_1421502_0_0_1"/>
<evidence type="ECO:0000256" key="1">
    <source>
        <dbReference type="SAM" id="MobiDB-lite"/>
    </source>
</evidence>
<proteinExistence type="predicted"/>
<gene>
    <name evidence="2" type="ORF">GALMADRAFT_147249</name>
</gene>
<keyword evidence="3" id="KW-1185">Reference proteome</keyword>
<dbReference type="Proteomes" id="UP000027222">
    <property type="component" value="Unassembled WGS sequence"/>
</dbReference>